<evidence type="ECO:0000313" key="3">
    <source>
        <dbReference type="Proteomes" id="UP000588369"/>
    </source>
</evidence>
<gene>
    <name evidence="2" type="ORF">HF844_01585</name>
</gene>
<dbReference type="PROSITE" id="PS51257">
    <property type="entry name" value="PROKAR_LIPOPROTEIN"/>
    <property type="match status" value="1"/>
</dbReference>
<dbReference type="AlphaFoldDB" id="A0A7X9RME2"/>
<dbReference type="RefSeq" id="WP_152570363.1">
    <property type="nucleotide sequence ID" value="NZ_JABAGI010000001.1"/>
</dbReference>
<name>A0A7X9RME2_9BIFI</name>
<proteinExistence type="predicted"/>
<organism evidence="2 3">
    <name type="scientific">Bifidobacterium thermophilum</name>
    <dbReference type="NCBI Taxonomy" id="33905"/>
    <lineage>
        <taxon>Bacteria</taxon>
        <taxon>Bacillati</taxon>
        <taxon>Actinomycetota</taxon>
        <taxon>Actinomycetes</taxon>
        <taxon>Bifidobacteriales</taxon>
        <taxon>Bifidobacteriaceae</taxon>
        <taxon>Bifidobacterium</taxon>
    </lineage>
</organism>
<comment type="caution">
    <text evidence="2">The sequence shown here is derived from an EMBL/GenBank/DDBJ whole genome shotgun (WGS) entry which is preliminary data.</text>
</comment>
<evidence type="ECO:0000256" key="1">
    <source>
        <dbReference type="SAM" id="SignalP"/>
    </source>
</evidence>
<evidence type="ECO:0008006" key="4">
    <source>
        <dbReference type="Google" id="ProtNLM"/>
    </source>
</evidence>
<accession>A0A7X9RME2</accession>
<keyword evidence="1" id="KW-0732">Signal</keyword>
<dbReference type="EMBL" id="JABAGI010000001">
    <property type="protein sequence ID" value="NME61501.1"/>
    <property type="molecule type" value="Genomic_DNA"/>
</dbReference>
<dbReference type="Proteomes" id="UP000588369">
    <property type="component" value="Unassembled WGS sequence"/>
</dbReference>
<evidence type="ECO:0000313" key="2">
    <source>
        <dbReference type="EMBL" id="NME61501.1"/>
    </source>
</evidence>
<feature type="chain" id="PRO_5030888544" description="Lipoprotein" evidence="1">
    <location>
        <begin position="23"/>
        <end position="317"/>
    </location>
</feature>
<protein>
    <recommendedName>
        <fullName evidence="4">Lipoprotein</fullName>
    </recommendedName>
</protein>
<reference evidence="2 3" key="1">
    <citation type="submission" date="2020-04" db="EMBL/GenBank/DDBJ databases">
        <authorList>
            <person name="Hitch T.C.A."/>
            <person name="Wylensek D."/>
            <person name="Clavel T."/>
        </authorList>
    </citation>
    <scope>NUCLEOTIDE SEQUENCE [LARGE SCALE GENOMIC DNA]</scope>
    <source>
        <strain evidence="2 3">BSM-130-P53-3C</strain>
    </source>
</reference>
<sequence>MMRRVVRSVVAVAAVLAMMSCAGCGSKKESQDADVPENVSEATVSVVIPHPEPYTASDILSVQCMRERGFNMPTNLSYTSSAATTSYADVGGVFTSLDQATATGYPQVTVKTNSTNTINGYQASLSKSEQERFEQEYNGSIDDTDAQKEISTACSVQALRWVYGSWKNYANLADIGNEWSSKRSESTLQQKEVQDAIDTYTQCMAKAGYKVDGLRAYKIAGKEFGRYRSIGSKPNAKEQALATQDFRCQDEAGIIPAVRKAMNHVSGRWMVENEARILELNDVLQETMERANSVINGDKDYATVKAETNGTFRVTGK</sequence>
<feature type="signal peptide" evidence="1">
    <location>
        <begin position="1"/>
        <end position="22"/>
    </location>
</feature>